<dbReference type="EMBL" id="MU003504">
    <property type="protein sequence ID" value="KAF2471643.1"/>
    <property type="molecule type" value="Genomic_DNA"/>
</dbReference>
<keyword evidence="2" id="KW-1185">Reference proteome</keyword>
<evidence type="ECO:0000313" key="1">
    <source>
        <dbReference type="EMBL" id="KAF2471643.1"/>
    </source>
</evidence>
<accession>A0ACB6QX94</accession>
<evidence type="ECO:0000313" key="2">
    <source>
        <dbReference type="Proteomes" id="UP000799755"/>
    </source>
</evidence>
<name>A0ACB6QX94_9PLEO</name>
<gene>
    <name evidence="1" type="ORF">BDR25DRAFT_354151</name>
</gene>
<protein>
    <submittedName>
        <fullName evidence="1">Uncharacterized protein</fullName>
    </submittedName>
</protein>
<comment type="caution">
    <text evidence="1">The sequence shown here is derived from an EMBL/GenBank/DDBJ whole genome shotgun (WGS) entry which is preliminary data.</text>
</comment>
<sequence length="133" mass="14874">MNKCSQKPLQRQRAQLSNNLISLEPKPSESVKKRPRLGIPAKSRGRICVLPGDVIKSNLSIGYPWELDLKRRGLGILNSGKNSLYSLVSIFLLLVPIDVMAHCFRLRPVPLGAFGTFKQDLSNLDAFMERTQA</sequence>
<organism evidence="1 2">
    <name type="scientific">Lindgomyces ingoldianus</name>
    <dbReference type="NCBI Taxonomy" id="673940"/>
    <lineage>
        <taxon>Eukaryota</taxon>
        <taxon>Fungi</taxon>
        <taxon>Dikarya</taxon>
        <taxon>Ascomycota</taxon>
        <taxon>Pezizomycotina</taxon>
        <taxon>Dothideomycetes</taxon>
        <taxon>Pleosporomycetidae</taxon>
        <taxon>Pleosporales</taxon>
        <taxon>Lindgomycetaceae</taxon>
        <taxon>Lindgomyces</taxon>
    </lineage>
</organism>
<reference evidence="1" key="1">
    <citation type="journal article" date="2020" name="Stud. Mycol.">
        <title>101 Dothideomycetes genomes: a test case for predicting lifestyles and emergence of pathogens.</title>
        <authorList>
            <person name="Haridas S."/>
            <person name="Albert R."/>
            <person name="Binder M."/>
            <person name="Bloem J."/>
            <person name="Labutti K."/>
            <person name="Salamov A."/>
            <person name="Andreopoulos B."/>
            <person name="Baker S."/>
            <person name="Barry K."/>
            <person name="Bills G."/>
            <person name="Bluhm B."/>
            <person name="Cannon C."/>
            <person name="Castanera R."/>
            <person name="Culley D."/>
            <person name="Daum C."/>
            <person name="Ezra D."/>
            <person name="Gonzalez J."/>
            <person name="Henrissat B."/>
            <person name="Kuo A."/>
            <person name="Liang C."/>
            <person name="Lipzen A."/>
            <person name="Lutzoni F."/>
            <person name="Magnuson J."/>
            <person name="Mondo S."/>
            <person name="Nolan M."/>
            <person name="Ohm R."/>
            <person name="Pangilinan J."/>
            <person name="Park H.-J."/>
            <person name="Ramirez L."/>
            <person name="Alfaro M."/>
            <person name="Sun H."/>
            <person name="Tritt A."/>
            <person name="Yoshinaga Y."/>
            <person name="Zwiers L.-H."/>
            <person name="Turgeon B."/>
            <person name="Goodwin S."/>
            <person name="Spatafora J."/>
            <person name="Crous P."/>
            <person name="Grigoriev I."/>
        </authorList>
    </citation>
    <scope>NUCLEOTIDE SEQUENCE</scope>
    <source>
        <strain evidence="1">ATCC 200398</strain>
    </source>
</reference>
<proteinExistence type="predicted"/>
<dbReference type="Proteomes" id="UP000799755">
    <property type="component" value="Unassembled WGS sequence"/>
</dbReference>